<evidence type="ECO:0000259" key="1">
    <source>
        <dbReference type="PROSITE" id="PS50943"/>
    </source>
</evidence>
<feature type="domain" description="HTH cro/C1-type" evidence="1">
    <location>
        <begin position="25"/>
        <end position="62"/>
    </location>
</feature>
<sequence>MLDFWLRFDQLAKARGLINKEIYTQAGIAPNTFSQWRLNDRIPPADRAQALAHVLDTTVEYLVTGQSTLPMASSSNLPILKPQLSSGTQEQWQEAINIAGYLDIFRLEDKAIKQYAFVASGSSMLGVGIAEGDYIIFTPHNAQERLHDGLYLFAIDEVVYCKRLEFDLLADTIKIFNMRSTDPKEAELVRTLTGIHSQPNVRLLGRVTGCYHVHSHN</sequence>
<comment type="caution">
    <text evidence="2">The sequence shown here is derived from an EMBL/GenBank/DDBJ whole genome shotgun (WGS) entry which is preliminary data.</text>
</comment>
<keyword evidence="3" id="KW-1185">Reference proteome</keyword>
<dbReference type="SUPFAM" id="SSF51306">
    <property type="entry name" value="LexA/Signal peptidase"/>
    <property type="match status" value="1"/>
</dbReference>
<dbReference type="GO" id="GO:0003677">
    <property type="term" value="F:DNA binding"/>
    <property type="evidence" value="ECO:0007669"/>
    <property type="project" value="InterPro"/>
</dbReference>
<dbReference type="Proteomes" id="UP000778951">
    <property type="component" value="Unassembled WGS sequence"/>
</dbReference>
<dbReference type="InterPro" id="IPR036286">
    <property type="entry name" value="LexA/Signal_pep-like_sf"/>
</dbReference>
<accession>A0A968GK43</accession>
<dbReference type="AlphaFoldDB" id="A0A968GK43"/>
<name>A0A968GK43_9SPIO</name>
<dbReference type="InterPro" id="IPR010982">
    <property type="entry name" value="Lambda_DNA-bd_dom_sf"/>
</dbReference>
<dbReference type="Gene3D" id="1.10.260.40">
    <property type="entry name" value="lambda repressor-like DNA-binding domains"/>
    <property type="match status" value="1"/>
</dbReference>
<dbReference type="SUPFAM" id="SSF47413">
    <property type="entry name" value="lambda repressor-like DNA-binding domains"/>
    <property type="match status" value="1"/>
</dbReference>
<evidence type="ECO:0000313" key="3">
    <source>
        <dbReference type="Proteomes" id="UP000778951"/>
    </source>
</evidence>
<dbReference type="CDD" id="cd00093">
    <property type="entry name" value="HTH_XRE"/>
    <property type="match status" value="1"/>
</dbReference>
<dbReference type="InterPro" id="IPR010744">
    <property type="entry name" value="Phage_CI_N"/>
</dbReference>
<dbReference type="RefSeq" id="WP_167695419.1">
    <property type="nucleotide sequence ID" value="NZ_CP118181.1"/>
</dbReference>
<gene>
    <name evidence="2" type="ORF">HCT48_03735</name>
</gene>
<dbReference type="InterPro" id="IPR015927">
    <property type="entry name" value="Peptidase_S24_S26A/B/C"/>
</dbReference>
<dbReference type="PROSITE" id="PS50943">
    <property type="entry name" value="HTH_CROC1"/>
    <property type="match status" value="1"/>
</dbReference>
<dbReference type="Pfam" id="PF00717">
    <property type="entry name" value="Peptidase_S24"/>
    <property type="match status" value="1"/>
</dbReference>
<dbReference type="Pfam" id="PF07022">
    <property type="entry name" value="Phage_CI_repr"/>
    <property type="match status" value="1"/>
</dbReference>
<dbReference type="Gene3D" id="2.10.109.10">
    <property type="entry name" value="Umud Fragment, subunit A"/>
    <property type="match status" value="1"/>
</dbReference>
<dbReference type="GO" id="GO:0045892">
    <property type="term" value="P:negative regulation of DNA-templated transcription"/>
    <property type="evidence" value="ECO:0007669"/>
    <property type="project" value="InterPro"/>
</dbReference>
<reference evidence="2" key="1">
    <citation type="submission" date="2020-03" db="EMBL/GenBank/DDBJ databases">
        <title>Spirochaetal bacteria isolated from arthropods constitute a novel genus Entomospira genus novum within the order Spirochaetales.</title>
        <authorList>
            <person name="Grana-Miraglia L."/>
            <person name="Sikutova S."/>
            <person name="Fingerle V."/>
            <person name="Sing A."/>
            <person name="Castillo-Ramirez S."/>
            <person name="Margos G."/>
            <person name="Rudolf I."/>
        </authorList>
    </citation>
    <scope>NUCLEOTIDE SEQUENCE</scope>
    <source>
        <strain evidence="2">BR149</strain>
    </source>
</reference>
<proteinExistence type="predicted"/>
<protein>
    <submittedName>
        <fullName evidence="2">LexA family transcriptional regulator</fullName>
    </submittedName>
</protein>
<organism evidence="2 3">
    <name type="scientific">Entomospira culicis</name>
    <dbReference type="NCBI Taxonomy" id="2719989"/>
    <lineage>
        <taxon>Bacteria</taxon>
        <taxon>Pseudomonadati</taxon>
        <taxon>Spirochaetota</taxon>
        <taxon>Spirochaetia</taxon>
        <taxon>Spirochaetales</taxon>
        <taxon>Spirochaetaceae</taxon>
        <taxon>Entomospira</taxon>
    </lineage>
</organism>
<evidence type="ECO:0000313" key="2">
    <source>
        <dbReference type="EMBL" id="NIZ69325.1"/>
    </source>
</evidence>
<dbReference type="EMBL" id="JAATLM010000001">
    <property type="protein sequence ID" value="NIZ69325.1"/>
    <property type="molecule type" value="Genomic_DNA"/>
</dbReference>
<dbReference type="InterPro" id="IPR001387">
    <property type="entry name" value="Cro/C1-type_HTH"/>
</dbReference>